<evidence type="ECO:0000313" key="6">
    <source>
        <dbReference type="EMBL" id="KAL1879513.1"/>
    </source>
</evidence>
<keyword evidence="3" id="KW-0288">FMN</keyword>
<sequence length="297" mass="32896">MVPAPVTDPIKNDRLAHMAVRHDFKELETARPDYSGHEKPIEVTKSPNPHWKYGQGASDGGASLDKIHREIDPYGEGRHWIANYRLLTSGIVPRPIGLISTITADGKKNLSTFSYFQVIAHDPPMFIVGLAARPGVRAKDTYYGFQETGECVINTVSEHMVEAASATSIDAPDDISEWDISGFHEAPSRKVKPSRVKESVFSIEGKVVDIKEFTDPDKPEMSVMSLVLVKAAHYWIHEDAVNDDATHIDINKLRPIGQLGGLAFAPLASTFEIPRARWNDEQSKDSMVSALQKNRAV</sequence>
<feature type="domain" description="Flavin reductase like" evidence="5">
    <location>
        <begin position="89"/>
        <end position="247"/>
    </location>
</feature>
<dbReference type="SMART" id="SM00903">
    <property type="entry name" value="Flavin_Reduct"/>
    <property type="match status" value="1"/>
</dbReference>
<evidence type="ECO:0000313" key="7">
    <source>
        <dbReference type="Proteomes" id="UP001583193"/>
    </source>
</evidence>
<reference evidence="6 7" key="1">
    <citation type="journal article" date="2024" name="IMA Fungus">
        <title>IMA Genome - F19 : A genome assembly and annotation guide to empower mycologists, including annotated draft genome sequences of Ceratocystis pirilliformis, Diaporthe australafricana, Fusarium ophioides, Paecilomyces lecythidis, and Sporothrix stenoceras.</title>
        <authorList>
            <person name="Aylward J."/>
            <person name="Wilson A.M."/>
            <person name="Visagie C.M."/>
            <person name="Spraker J."/>
            <person name="Barnes I."/>
            <person name="Buitendag C."/>
            <person name="Ceriani C."/>
            <person name="Del Mar Angel L."/>
            <person name="du Plessis D."/>
            <person name="Fuchs T."/>
            <person name="Gasser K."/>
            <person name="Kramer D."/>
            <person name="Li W."/>
            <person name="Munsamy K."/>
            <person name="Piso A."/>
            <person name="Price J.L."/>
            <person name="Sonnekus B."/>
            <person name="Thomas C."/>
            <person name="van der Nest A."/>
            <person name="van Dijk A."/>
            <person name="van Heerden A."/>
            <person name="van Vuuren N."/>
            <person name="Yilmaz N."/>
            <person name="Duong T.A."/>
            <person name="van der Merwe N.A."/>
            <person name="Wingfield M.J."/>
            <person name="Wingfield B.D."/>
        </authorList>
    </citation>
    <scope>NUCLEOTIDE SEQUENCE [LARGE SCALE GENOMIC DNA]</scope>
    <source>
        <strain evidence="6 7">CMW 18167</strain>
    </source>
</reference>
<evidence type="ECO:0000256" key="4">
    <source>
        <dbReference type="ARBA" id="ARBA00038054"/>
    </source>
</evidence>
<dbReference type="InterPro" id="IPR012349">
    <property type="entry name" value="Split_barrel_FMN-bd"/>
</dbReference>
<keyword evidence="2" id="KW-0285">Flavoprotein</keyword>
<dbReference type="PANTHER" id="PTHR33798:SF5">
    <property type="entry name" value="FLAVIN REDUCTASE LIKE DOMAIN-CONTAINING PROTEIN"/>
    <property type="match status" value="1"/>
</dbReference>
<dbReference type="InterPro" id="IPR002563">
    <property type="entry name" value="Flavin_Rdtase-like_dom"/>
</dbReference>
<dbReference type="Pfam" id="PF01613">
    <property type="entry name" value="Flavin_Reduct"/>
    <property type="match status" value="1"/>
</dbReference>
<dbReference type="Gene3D" id="2.30.110.10">
    <property type="entry name" value="Electron Transport, Fmn-binding Protein, Chain A"/>
    <property type="match status" value="1"/>
</dbReference>
<protein>
    <recommendedName>
        <fullName evidence="5">Flavin reductase like domain-containing protein</fullName>
    </recommendedName>
</protein>
<dbReference type="PANTHER" id="PTHR33798">
    <property type="entry name" value="FLAVOPROTEIN OXYGENASE"/>
    <property type="match status" value="1"/>
</dbReference>
<comment type="caution">
    <text evidence="6">The sequence shown here is derived from an EMBL/GenBank/DDBJ whole genome shotgun (WGS) entry which is preliminary data.</text>
</comment>
<keyword evidence="7" id="KW-1185">Reference proteome</keyword>
<evidence type="ECO:0000256" key="3">
    <source>
        <dbReference type="ARBA" id="ARBA00022643"/>
    </source>
</evidence>
<proteinExistence type="inferred from homology"/>
<dbReference type="SUPFAM" id="SSF50475">
    <property type="entry name" value="FMN-binding split barrel"/>
    <property type="match status" value="1"/>
</dbReference>
<gene>
    <name evidence="6" type="ORF">Plec18167_003970</name>
</gene>
<comment type="cofactor">
    <cofactor evidence="1">
        <name>FMN</name>
        <dbReference type="ChEBI" id="CHEBI:58210"/>
    </cofactor>
</comment>
<name>A0ABR3XU80_9EURO</name>
<evidence type="ECO:0000259" key="5">
    <source>
        <dbReference type="SMART" id="SM00903"/>
    </source>
</evidence>
<accession>A0ABR3XU80</accession>
<evidence type="ECO:0000256" key="2">
    <source>
        <dbReference type="ARBA" id="ARBA00022630"/>
    </source>
</evidence>
<organism evidence="6 7">
    <name type="scientific">Paecilomyces lecythidis</name>
    <dbReference type="NCBI Taxonomy" id="3004212"/>
    <lineage>
        <taxon>Eukaryota</taxon>
        <taxon>Fungi</taxon>
        <taxon>Dikarya</taxon>
        <taxon>Ascomycota</taxon>
        <taxon>Pezizomycotina</taxon>
        <taxon>Eurotiomycetes</taxon>
        <taxon>Eurotiomycetidae</taxon>
        <taxon>Eurotiales</taxon>
        <taxon>Thermoascaceae</taxon>
        <taxon>Paecilomyces</taxon>
    </lineage>
</organism>
<evidence type="ECO:0000256" key="1">
    <source>
        <dbReference type="ARBA" id="ARBA00001917"/>
    </source>
</evidence>
<comment type="similarity">
    <text evidence="4">Belongs to the flavoredoxin family.</text>
</comment>
<dbReference type="Proteomes" id="UP001583193">
    <property type="component" value="Unassembled WGS sequence"/>
</dbReference>
<dbReference type="EMBL" id="JAVDPF010000010">
    <property type="protein sequence ID" value="KAL1879513.1"/>
    <property type="molecule type" value="Genomic_DNA"/>
</dbReference>